<sequence length="171" mass="17855">MPPTVPVCPETQVAVGLLSSNGRNTLQWDLPRCGDQEDGLIIAACNPMPGDTFSPGTTSVTCTCTDSGGLVTTCRFDGTILPAENNPPSTPVCPSVQPVFSGQGNFGQDVEWQISNCFDIEDGSITPICSPRSGSLFPVGNSPVICTCSDQENLSRSCSLTVEVRAGNVTP</sequence>
<reference evidence="3 4" key="1">
    <citation type="journal article" date="2017" name="PLoS Biol.">
        <title>The sea cucumber genome provides insights into morphological evolution and visceral regeneration.</title>
        <authorList>
            <person name="Zhang X."/>
            <person name="Sun L."/>
            <person name="Yuan J."/>
            <person name="Sun Y."/>
            <person name="Gao Y."/>
            <person name="Zhang L."/>
            <person name="Li S."/>
            <person name="Dai H."/>
            <person name="Hamel J.F."/>
            <person name="Liu C."/>
            <person name="Yu Y."/>
            <person name="Liu S."/>
            <person name="Lin W."/>
            <person name="Guo K."/>
            <person name="Jin S."/>
            <person name="Xu P."/>
            <person name="Storey K.B."/>
            <person name="Huan P."/>
            <person name="Zhang T."/>
            <person name="Zhou Y."/>
            <person name="Zhang J."/>
            <person name="Lin C."/>
            <person name="Li X."/>
            <person name="Xing L."/>
            <person name="Huo D."/>
            <person name="Sun M."/>
            <person name="Wang L."/>
            <person name="Mercier A."/>
            <person name="Li F."/>
            <person name="Yang H."/>
            <person name="Xiang J."/>
        </authorList>
    </citation>
    <scope>NUCLEOTIDE SEQUENCE [LARGE SCALE GENOMIC DNA]</scope>
    <source>
        <strain evidence="3">Shaxun</strain>
        <tissue evidence="3">Muscle</tissue>
    </source>
</reference>
<evidence type="ECO:0000313" key="3">
    <source>
        <dbReference type="EMBL" id="PIK58906.1"/>
    </source>
</evidence>
<protein>
    <recommendedName>
        <fullName evidence="2">HYR domain-containing protein</fullName>
    </recommendedName>
</protein>
<dbReference type="PANTHER" id="PTHR24273:SF32">
    <property type="entry name" value="HYALIN"/>
    <property type="match status" value="1"/>
</dbReference>
<dbReference type="Pfam" id="PF02494">
    <property type="entry name" value="HYR"/>
    <property type="match status" value="2"/>
</dbReference>
<feature type="domain" description="HYR" evidence="2">
    <location>
        <begin position="1"/>
        <end position="82"/>
    </location>
</feature>
<evidence type="ECO:0000259" key="2">
    <source>
        <dbReference type="PROSITE" id="PS50825"/>
    </source>
</evidence>
<dbReference type="InterPro" id="IPR003410">
    <property type="entry name" value="HYR_dom"/>
</dbReference>
<gene>
    <name evidence="3" type="ORF">BSL78_04218</name>
</gene>
<dbReference type="PROSITE" id="PS50825">
    <property type="entry name" value="HYR"/>
    <property type="match status" value="2"/>
</dbReference>
<dbReference type="OrthoDB" id="412711at2759"/>
<dbReference type="PANTHER" id="PTHR24273">
    <property type="entry name" value="FI04643P-RELATED"/>
    <property type="match status" value="1"/>
</dbReference>
<organism evidence="3 4">
    <name type="scientific">Stichopus japonicus</name>
    <name type="common">Sea cucumber</name>
    <dbReference type="NCBI Taxonomy" id="307972"/>
    <lineage>
        <taxon>Eukaryota</taxon>
        <taxon>Metazoa</taxon>
        <taxon>Echinodermata</taxon>
        <taxon>Eleutherozoa</taxon>
        <taxon>Echinozoa</taxon>
        <taxon>Holothuroidea</taxon>
        <taxon>Aspidochirotacea</taxon>
        <taxon>Aspidochirotida</taxon>
        <taxon>Stichopodidae</taxon>
        <taxon>Apostichopus</taxon>
    </lineage>
</organism>
<proteinExistence type="predicted"/>
<keyword evidence="4" id="KW-1185">Reference proteome</keyword>
<evidence type="ECO:0000313" key="4">
    <source>
        <dbReference type="Proteomes" id="UP000230750"/>
    </source>
</evidence>
<comment type="caution">
    <text evidence="3">The sequence shown here is derived from an EMBL/GenBank/DDBJ whole genome shotgun (WGS) entry which is preliminary data.</text>
</comment>
<accession>A0A2G8LF66</accession>
<keyword evidence="1" id="KW-0677">Repeat</keyword>
<name>A0A2G8LF66_STIJA</name>
<feature type="domain" description="HYR" evidence="2">
    <location>
        <begin position="83"/>
        <end position="166"/>
    </location>
</feature>
<evidence type="ECO:0000256" key="1">
    <source>
        <dbReference type="ARBA" id="ARBA00022737"/>
    </source>
</evidence>
<dbReference type="EMBL" id="MRZV01000099">
    <property type="protein sequence ID" value="PIK58906.1"/>
    <property type="molecule type" value="Genomic_DNA"/>
</dbReference>
<dbReference type="AlphaFoldDB" id="A0A2G8LF66"/>
<dbReference type="Proteomes" id="UP000230750">
    <property type="component" value="Unassembled WGS sequence"/>
</dbReference>